<name>A0A8D8MFU8_9HEMI</name>
<dbReference type="InterPro" id="IPR036034">
    <property type="entry name" value="PDZ_sf"/>
</dbReference>
<sequence>MFHTVTRRLKLLFSKNPVLFQTITCAGVGGVLFTVYLHKRPDLAHWSVALPVINAAQRIDKDYKPPSLRNQFNFVADVLENVEKSVVNIELVMPYFRQTISNGSGFIATDDGLVVTNAHVVSGKPGAQIIVTLPDGTKHKGSIEDLDVEYDLAIIKCDFPQKYPALKLGQSVDIRNGEFVIAMGSPLTLNNTNTFGIISNKQRSSETLGLNKTINYIQTDAAITFGNSGGPLVNLDGEVIGINSMKVTAGISFAIPIDYAIEFLQNYEKKDKKEKRVTPRKYIGITMLTLNEKLLEQLRRERPIPYGLTHGVLIWRVIYNSPAYMAGLHQEDIIVELNGKPCHSAKDIYTALESSSDSSLLELGVIRSGAKFLIKVTPSPSL</sequence>
<evidence type="ECO:0000256" key="6">
    <source>
        <dbReference type="ARBA" id="ARBA00016929"/>
    </source>
</evidence>
<dbReference type="EMBL" id="HBUF01052785">
    <property type="protein sequence ID" value="CAG6622545.1"/>
    <property type="molecule type" value="Transcribed_RNA"/>
</dbReference>
<evidence type="ECO:0000256" key="12">
    <source>
        <dbReference type="ARBA" id="ARBA00022946"/>
    </source>
</evidence>
<dbReference type="EMBL" id="HBUF01622672">
    <property type="protein sequence ID" value="CAG6781354.1"/>
    <property type="molecule type" value="Transcribed_RNA"/>
</dbReference>
<protein>
    <recommendedName>
        <fullName evidence="6">Serine protease HTRA2, mitochondrial</fullName>
        <ecNumber evidence="5">3.4.21.108</ecNumber>
    </recommendedName>
    <alternativeName>
        <fullName evidence="17">High temperature requirement protein A2</fullName>
    </alternativeName>
</protein>
<dbReference type="GO" id="GO:0006915">
    <property type="term" value="P:apoptotic process"/>
    <property type="evidence" value="ECO:0007669"/>
    <property type="project" value="UniProtKB-KW"/>
</dbReference>
<dbReference type="EMBL" id="HBUF01393051">
    <property type="protein sequence ID" value="CAG6734549.1"/>
    <property type="molecule type" value="Transcribed_RNA"/>
</dbReference>
<evidence type="ECO:0000256" key="13">
    <source>
        <dbReference type="ARBA" id="ARBA00022989"/>
    </source>
</evidence>
<evidence type="ECO:0000256" key="5">
    <source>
        <dbReference type="ARBA" id="ARBA00013033"/>
    </source>
</evidence>
<dbReference type="GO" id="GO:0043065">
    <property type="term" value="P:positive regulation of apoptotic process"/>
    <property type="evidence" value="ECO:0007669"/>
    <property type="project" value="UniProtKB-ARBA"/>
</dbReference>
<dbReference type="Gene3D" id="2.40.10.120">
    <property type="match status" value="1"/>
</dbReference>
<dbReference type="EMBL" id="HBUF01622675">
    <property type="protein sequence ID" value="CAG6781357.1"/>
    <property type="molecule type" value="Transcribed_RNA"/>
</dbReference>
<evidence type="ECO:0000256" key="14">
    <source>
        <dbReference type="ARBA" id="ARBA00023128"/>
    </source>
</evidence>
<dbReference type="FunFam" id="2.40.10.120:FF:000004">
    <property type="entry name" value="Serine protease HTRA2, mitochondrial"/>
    <property type="match status" value="1"/>
</dbReference>
<accession>A0A8D8MFU8</accession>
<keyword evidence="10" id="KW-0378">Hydrolase</keyword>
<dbReference type="EC" id="3.4.21.108" evidence="5"/>
<evidence type="ECO:0000259" key="19">
    <source>
        <dbReference type="SMART" id="SM00228"/>
    </source>
</evidence>
<dbReference type="PANTHER" id="PTHR22939">
    <property type="entry name" value="SERINE PROTEASE FAMILY S1C HTRA-RELATED"/>
    <property type="match status" value="1"/>
</dbReference>
<dbReference type="EMBL" id="HBUF01202884">
    <property type="protein sequence ID" value="CAG6662529.1"/>
    <property type="molecule type" value="Transcribed_RNA"/>
</dbReference>
<evidence type="ECO:0000256" key="2">
    <source>
        <dbReference type="ARBA" id="ARBA00004304"/>
    </source>
</evidence>
<evidence type="ECO:0000256" key="1">
    <source>
        <dbReference type="ARBA" id="ARBA00001760"/>
    </source>
</evidence>
<evidence type="ECO:0000313" key="20">
    <source>
        <dbReference type="EMBL" id="CAG6622546.1"/>
    </source>
</evidence>
<reference evidence="20" key="1">
    <citation type="submission" date="2021-05" db="EMBL/GenBank/DDBJ databases">
        <authorList>
            <person name="Alioto T."/>
            <person name="Alioto T."/>
            <person name="Gomez Garrido J."/>
        </authorList>
    </citation>
    <scope>NUCLEOTIDE SEQUENCE</scope>
</reference>
<evidence type="ECO:0000256" key="9">
    <source>
        <dbReference type="ARBA" id="ARBA00022703"/>
    </source>
</evidence>
<comment type="similarity">
    <text evidence="4">Belongs to the peptidase S1C family.</text>
</comment>
<evidence type="ECO:0000256" key="15">
    <source>
        <dbReference type="ARBA" id="ARBA00023136"/>
    </source>
</evidence>
<feature type="domain" description="PDZ" evidence="19">
    <location>
        <begin position="281"/>
        <end position="369"/>
    </location>
</feature>
<dbReference type="GO" id="GO:0006508">
    <property type="term" value="P:proteolysis"/>
    <property type="evidence" value="ECO:0007669"/>
    <property type="project" value="UniProtKB-KW"/>
</dbReference>
<keyword evidence="8" id="KW-0812">Transmembrane</keyword>
<dbReference type="GO" id="GO:0031966">
    <property type="term" value="C:mitochondrial membrane"/>
    <property type="evidence" value="ECO:0007669"/>
    <property type="project" value="UniProtKB-SubCell"/>
</dbReference>
<keyword evidence="13" id="KW-1133">Transmembrane helix</keyword>
<dbReference type="PANTHER" id="PTHR22939:SF129">
    <property type="entry name" value="SERINE PROTEASE HTRA2, MITOCHONDRIAL"/>
    <property type="match status" value="1"/>
</dbReference>
<dbReference type="InterPro" id="IPR001940">
    <property type="entry name" value="Peptidase_S1C"/>
</dbReference>
<evidence type="ECO:0000256" key="10">
    <source>
        <dbReference type="ARBA" id="ARBA00022801"/>
    </source>
</evidence>
<dbReference type="InterPro" id="IPR009003">
    <property type="entry name" value="Peptidase_S1_PA"/>
</dbReference>
<dbReference type="EMBL" id="HBUF01622674">
    <property type="protein sequence ID" value="CAG6781356.1"/>
    <property type="molecule type" value="Transcribed_RNA"/>
</dbReference>
<keyword evidence="16" id="KW-0865">Zymogen</keyword>
<dbReference type="EMBL" id="HBUF01202883">
    <property type="protein sequence ID" value="CAG6662527.1"/>
    <property type="molecule type" value="Transcribed_RNA"/>
</dbReference>
<evidence type="ECO:0000256" key="16">
    <source>
        <dbReference type="ARBA" id="ARBA00023145"/>
    </source>
</evidence>
<evidence type="ECO:0000256" key="7">
    <source>
        <dbReference type="ARBA" id="ARBA00022670"/>
    </source>
</evidence>
<dbReference type="Pfam" id="PF13180">
    <property type="entry name" value="PDZ_2"/>
    <property type="match status" value="1"/>
</dbReference>
<dbReference type="EMBL" id="HBUF01202882">
    <property type="protein sequence ID" value="CAG6662525.1"/>
    <property type="molecule type" value="Transcribed_RNA"/>
</dbReference>
<organism evidence="20">
    <name type="scientific">Cacopsylla melanoneura</name>
    <dbReference type="NCBI Taxonomy" id="428564"/>
    <lineage>
        <taxon>Eukaryota</taxon>
        <taxon>Metazoa</taxon>
        <taxon>Ecdysozoa</taxon>
        <taxon>Arthropoda</taxon>
        <taxon>Hexapoda</taxon>
        <taxon>Insecta</taxon>
        <taxon>Pterygota</taxon>
        <taxon>Neoptera</taxon>
        <taxon>Paraneoptera</taxon>
        <taxon>Hemiptera</taxon>
        <taxon>Sternorrhyncha</taxon>
        <taxon>Psylloidea</taxon>
        <taxon>Psyllidae</taxon>
        <taxon>Psyllinae</taxon>
        <taxon>Cacopsylla</taxon>
    </lineage>
</organism>
<dbReference type="AlphaFoldDB" id="A0A8D8MFU8"/>
<dbReference type="SUPFAM" id="SSF50156">
    <property type="entry name" value="PDZ domain-like"/>
    <property type="match status" value="1"/>
</dbReference>
<dbReference type="EMBL" id="HBUF01052786">
    <property type="protein sequence ID" value="CAG6622546.1"/>
    <property type="molecule type" value="Transcribed_RNA"/>
</dbReference>
<keyword evidence="12" id="KW-0809">Transit peptide</keyword>
<comment type="catalytic activity">
    <reaction evidence="1">
        <text>Cleavage of non-polar aliphatic amino-acids at the P1 position, with a preference for Val, Ile and Met. At the P2 and P3 positions, Arg is selected most strongly with a secondary preference for other hydrophilic residues.</text>
        <dbReference type="EC" id="3.4.21.108"/>
    </reaction>
</comment>
<dbReference type="GO" id="GO:0007005">
    <property type="term" value="P:mitochondrion organization"/>
    <property type="evidence" value="ECO:0007669"/>
    <property type="project" value="UniProtKB-ARBA"/>
</dbReference>
<dbReference type="Gene3D" id="2.30.42.10">
    <property type="match status" value="1"/>
</dbReference>
<dbReference type="SMART" id="SM00228">
    <property type="entry name" value="PDZ"/>
    <property type="match status" value="1"/>
</dbReference>
<keyword evidence="14" id="KW-0496">Mitochondrion</keyword>
<evidence type="ECO:0000256" key="3">
    <source>
        <dbReference type="ARBA" id="ARBA00004375"/>
    </source>
</evidence>
<evidence type="ECO:0000256" key="18">
    <source>
        <dbReference type="ARBA" id="ARBA00035606"/>
    </source>
</evidence>
<evidence type="ECO:0000256" key="8">
    <source>
        <dbReference type="ARBA" id="ARBA00022692"/>
    </source>
</evidence>
<dbReference type="PRINTS" id="PR00834">
    <property type="entry name" value="PROTEASES2C"/>
</dbReference>
<dbReference type="GO" id="GO:0005758">
    <property type="term" value="C:mitochondrial intermembrane space"/>
    <property type="evidence" value="ECO:0007669"/>
    <property type="project" value="UniProtKB-SubCell"/>
</dbReference>
<dbReference type="Pfam" id="PF13365">
    <property type="entry name" value="Trypsin_2"/>
    <property type="match status" value="1"/>
</dbReference>
<evidence type="ECO:0000256" key="4">
    <source>
        <dbReference type="ARBA" id="ARBA00010541"/>
    </source>
</evidence>
<dbReference type="EMBL" id="HBUF01393050">
    <property type="protein sequence ID" value="CAG6734548.1"/>
    <property type="molecule type" value="Transcribed_RNA"/>
</dbReference>
<comment type="subcellular location">
    <subcellularLocation>
        <location evidence="3">Mitochondrion intermembrane space</location>
        <topology evidence="3">Single-pass membrane protein</topology>
    </subcellularLocation>
    <subcellularLocation>
        <location evidence="2">Mitochondrion membrane</location>
        <topology evidence="2">Single-pass membrane protein</topology>
    </subcellularLocation>
</comment>
<keyword evidence="9" id="KW-0053">Apoptosis</keyword>
<evidence type="ECO:0000256" key="11">
    <source>
        <dbReference type="ARBA" id="ARBA00022825"/>
    </source>
</evidence>
<dbReference type="GO" id="GO:0004252">
    <property type="term" value="F:serine-type endopeptidase activity"/>
    <property type="evidence" value="ECO:0007669"/>
    <property type="project" value="InterPro"/>
</dbReference>
<keyword evidence="15" id="KW-0472">Membrane</keyword>
<dbReference type="InterPro" id="IPR001478">
    <property type="entry name" value="PDZ"/>
</dbReference>
<dbReference type="EMBL" id="HBUF01052787">
    <property type="protein sequence ID" value="CAG6622547.1"/>
    <property type="molecule type" value="Transcribed_RNA"/>
</dbReference>
<proteinExistence type="inferred from homology"/>
<comment type="function">
    <text evidence="18">Serine protease that shows proteolytic activity against a non-specific substrate beta-casein. Promotes or induces cell death either by direct binding to and inhibition of BIRC proteins (also called inhibitor of apoptosis proteins, IAPs), leading to an increase in caspase activity, or by a BIRC inhibition-independent, caspase-independent and serine protease activity-dependent mechanism. Can antagonize antiapoptotic activity of th/Diap1 by directly inducing the degradation of th/Diap1.</text>
</comment>
<evidence type="ECO:0000256" key="17">
    <source>
        <dbReference type="ARBA" id="ARBA00029644"/>
    </source>
</evidence>
<keyword evidence="11" id="KW-0720">Serine protease</keyword>
<keyword evidence="7 20" id="KW-0645">Protease</keyword>
<dbReference type="SUPFAM" id="SSF50494">
    <property type="entry name" value="Trypsin-like serine proteases"/>
    <property type="match status" value="1"/>
</dbReference>